<dbReference type="EMBL" id="SJCY01000002">
    <property type="protein sequence ID" value="TDG37419.1"/>
    <property type="molecule type" value="Genomic_DNA"/>
</dbReference>
<dbReference type="AlphaFoldDB" id="A0A4R5MQC8"/>
<comment type="caution">
    <text evidence="2">The sequence shown here is derived from an EMBL/GenBank/DDBJ whole genome shotgun (WGS) entry which is preliminary data.</text>
</comment>
<dbReference type="OrthoDB" id="2827525at2"/>
<organism evidence="2 3">
    <name type="scientific">Pedobacter changchengzhani</name>
    <dbReference type="NCBI Taxonomy" id="2529274"/>
    <lineage>
        <taxon>Bacteria</taxon>
        <taxon>Pseudomonadati</taxon>
        <taxon>Bacteroidota</taxon>
        <taxon>Sphingobacteriia</taxon>
        <taxon>Sphingobacteriales</taxon>
        <taxon>Sphingobacteriaceae</taxon>
        <taxon>Pedobacter</taxon>
    </lineage>
</organism>
<keyword evidence="1" id="KW-0472">Membrane</keyword>
<feature type="transmembrane region" description="Helical" evidence="1">
    <location>
        <begin position="178"/>
        <end position="203"/>
    </location>
</feature>
<feature type="transmembrane region" description="Helical" evidence="1">
    <location>
        <begin position="385"/>
        <end position="405"/>
    </location>
</feature>
<reference evidence="2 3" key="1">
    <citation type="submission" date="2019-02" db="EMBL/GenBank/DDBJ databases">
        <title>Pedobacter sp. nov., a novel speices isolated from soil of pinguins habitat in Antarcitica.</title>
        <authorList>
            <person name="He R.-H."/>
        </authorList>
    </citation>
    <scope>NUCLEOTIDE SEQUENCE [LARGE SCALE GENOMIC DNA]</scope>
    <source>
        <strain evidence="2 3">E01020</strain>
    </source>
</reference>
<feature type="transmembrane region" description="Helical" evidence="1">
    <location>
        <begin position="51"/>
        <end position="71"/>
    </location>
</feature>
<evidence type="ECO:0000256" key="1">
    <source>
        <dbReference type="SAM" id="Phobius"/>
    </source>
</evidence>
<accession>A0A4R5MQC8</accession>
<feature type="transmembrane region" description="Helical" evidence="1">
    <location>
        <begin position="347"/>
        <end position="365"/>
    </location>
</feature>
<proteinExistence type="predicted"/>
<feature type="transmembrane region" description="Helical" evidence="1">
    <location>
        <begin position="242"/>
        <end position="262"/>
    </location>
</feature>
<gene>
    <name evidence="2" type="ORF">EZJ43_04695</name>
</gene>
<sequence length="419" mass="48343">MKPVNFNTNAWVKIALINFLLVALAGILLRYKINFSLPFINQKYLLHGHSHFAFVGWVSLSLMALMVNYLIKSDVKINFKKYKWILIANTITAYGMLIAFIIQGYALFSITFSTLSIFVSYTFIYSYWKDLKQVKDTFAVHIWFKTALIIWGISSIGAFSLAYLMAKHITNQDLYFAAIYFFLHFQYNGWFLFVCLGLFFSYLKNTNSLPALIFNKRIYLLLAITVAPSYFLSIMWLKIPVYMYWLAAISGVIQLFMIYYIVKLVREIIAIKISISPLTKFLWSLSGFALILKIVLQSLSVFPYLAQFAFSFRPIVIGYLHLSFLGVISFFILGYINEVLRRSNLSLNKFGVWILVFAVIFQEVILMSQGLEVLNKQAIPYAPKWLFLSAILIGSGLFLIAYKFIKLKKNVDFADKIAN</sequence>
<keyword evidence="3" id="KW-1185">Reference proteome</keyword>
<dbReference type="RefSeq" id="WP_133261512.1">
    <property type="nucleotide sequence ID" value="NZ_SJCY01000002.1"/>
</dbReference>
<name>A0A4R5MQC8_9SPHI</name>
<feature type="transmembrane region" description="Helical" evidence="1">
    <location>
        <begin position="12"/>
        <end position="31"/>
    </location>
</feature>
<keyword evidence="1" id="KW-1133">Transmembrane helix</keyword>
<protein>
    <recommendedName>
        <fullName evidence="4">NnrS family protein</fullName>
    </recommendedName>
</protein>
<feature type="transmembrane region" description="Helical" evidence="1">
    <location>
        <begin position="312"/>
        <end position="335"/>
    </location>
</feature>
<evidence type="ECO:0008006" key="4">
    <source>
        <dbReference type="Google" id="ProtNLM"/>
    </source>
</evidence>
<evidence type="ECO:0000313" key="2">
    <source>
        <dbReference type="EMBL" id="TDG37419.1"/>
    </source>
</evidence>
<feature type="transmembrane region" description="Helical" evidence="1">
    <location>
        <begin position="218"/>
        <end position="236"/>
    </location>
</feature>
<keyword evidence="1" id="KW-0812">Transmembrane</keyword>
<feature type="transmembrane region" description="Helical" evidence="1">
    <location>
        <begin position="108"/>
        <end position="128"/>
    </location>
</feature>
<dbReference type="Proteomes" id="UP000295668">
    <property type="component" value="Unassembled WGS sequence"/>
</dbReference>
<feature type="transmembrane region" description="Helical" evidence="1">
    <location>
        <begin position="148"/>
        <end position="166"/>
    </location>
</feature>
<feature type="transmembrane region" description="Helical" evidence="1">
    <location>
        <begin position="83"/>
        <end position="102"/>
    </location>
</feature>
<evidence type="ECO:0000313" key="3">
    <source>
        <dbReference type="Proteomes" id="UP000295668"/>
    </source>
</evidence>
<feature type="transmembrane region" description="Helical" evidence="1">
    <location>
        <begin position="282"/>
        <end position="306"/>
    </location>
</feature>